<evidence type="ECO:0000313" key="2">
    <source>
        <dbReference type="EMBL" id="QBC45942.1"/>
    </source>
</evidence>
<gene>
    <name evidence="2" type="ORF">C1H71_20605</name>
</gene>
<accession>A0A7G3GFN1</accession>
<evidence type="ECO:0000313" key="3">
    <source>
        <dbReference type="Proteomes" id="UP000515917"/>
    </source>
</evidence>
<dbReference type="InterPro" id="IPR037026">
    <property type="entry name" value="Vgr_OB-fold_dom_sf"/>
</dbReference>
<dbReference type="GeneID" id="39458609"/>
<keyword evidence="3" id="KW-1185">Reference proteome</keyword>
<dbReference type="Proteomes" id="UP000515917">
    <property type="component" value="Plasmid pl1"/>
</dbReference>
<dbReference type="SUPFAM" id="SSF69255">
    <property type="entry name" value="gp5 N-terminal domain-like"/>
    <property type="match status" value="1"/>
</dbReference>
<dbReference type="RefSeq" id="WP_130108407.1">
    <property type="nucleotide sequence ID" value="NZ_CP025783.1"/>
</dbReference>
<keyword evidence="2" id="KW-0614">Plasmid</keyword>
<dbReference type="KEGG" id="ifl:C1H71_20605"/>
<dbReference type="AlphaFoldDB" id="A0A7G3GFN1"/>
<geneLocation type="plasmid" evidence="2 3">
    <name>pl1</name>
</geneLocation>
<organism evidence="2 3">
    <name type="scientific">Iodobacter fluviatilis</name>
    <dbReference type="NCBI Taxonomy" id="537"/>
    <lineage>
        <taxon>Bacteria</taxon>
        <taxon>Pseudomonadati</taxon>
        <taxon>Pseudomonadota</taxon>
        <taxon>Betaproteobacteria</taxon>
        <taxon>Neisseriales</taxon>
        <taxon>Chitinibacteraceae</taxon>
        <taxon>Iodobacter</taxon>
    </lineage>
</organism>
<protein>
    <recommendedName>
        <fullName evidence="1">Gp5/Type VI secretion system Vgr protein OB-fold domain-containing protein</fullName>
    </recommendedName>
</protein>
<dbReference type="Pfam" id="PF04717">
    <property type="entry name" value="Phage_base_V"/>
    <property type="match status" value="1"/>
</dbReference>
<name>A0A7G3GFN1_9NEIS</name>
<evidence type="ECO:0000259" key="1">
    <source>
        <dbReference type="Pfam" id="PF04717"/>
    </source>
</evidence>
<proteinExistence type="predicted"/>
<dbReference type="EMBL" id="CP025783">
    <property type="protein sequence ID" value="QBC45942.1"/>
    <property type="molecule type" value="Genomic_DNA"/>
</dbReference>
<feature type="domain" description="Gp5/Type VI secretion system Vgr protein OB-fold" evidence="1">
    <location>
        <begin position="356"/>
        <end position="428"/>
    </location>
</feature>
<dbReference type="Gene3D" id="2.40.50.230">
    <property type="entry name" value="Gp5 N-terminal domain"/>
    <property type="match status" value="1"/>
</dbReference>
<reference evidence="2 3" key="1">
    <citation type="submission" date="2018-01" db="EMBL/GenBank/DDBJ databases">
        <title>Genome sequence of Iodobacter sp. strain PCH194 isolated from Indian Trans-Himalaya.</title>
        <authorList>
            <person name="Kumar V."/>
            <person name="Thakur V."/>
            <person name="Kumar S."/>
            <person name="Singh D."/>
        </authorList>
    </citation>
    <scope>NUCLEOTIDE SEQUENCE [LARGE SCALE GENOMIC DNA]</scope>
    <source>
        <strain evidence="2 3">PCH194</strain>
        <plasmid evidence="2 3">pl1</plasmid>
    </source>
</reference>
<dbReference type="InterPro" id="IPR006531">
    <property type="entry name" value="Gp5/Vgr_OB"/>
</dbReference>
<sequence length="534" mass="57815">MKVARISYLLAGNTPLSLETISHLEYDAGANHPSRVSITLDGENIENTSWPKGYDTAELGSEVTLSITPAGETKAVSLFKGFLIERRFQIEDKHPQMLLVAYCSAVKAGEGLLGNVNNQQTESNDNKLIEKILKDAGVTIKTGNAASLACKQRILPPTSPWNFARHRAAANGLVLISGLEGVTVSAPSFSSNLKEITIGLSSIISLNLGEDATRLLAETEVSAWDIKTQKLIKSPPAKATGRADKAAKKLGLKKLAYTQSSAISKEECEADAKARILAARLAHRQGSVEIEGYFAAKVGDNIKIIKAGTRFAEPYWISGFNLSVEKKSVRTTLTLGMEPERYWAPEVLPIPPLMFGKIADFKDDPDGLLRFQVKLSGLKNEALVWARLGTPLAGNKKGLYLPPKKDDEVVVGFIGDNWNCPVILASVHNPKQLPPISYAKEMPKFGLVLEEKGLQWLMDEKSKELTLSAAEKKPAIKLSAEKGLSIGDEKSTLVFDKGIAIKSKDANVSIEGKKIAIKSASNVEIKVSGFVNIS</sequence>